<evidence type="ECO:0000313" key="2">
    <source>
        <dbReference type="EMBL" id="QHU22615.1"/>
    </source>
</evidence>
<dbReference type="EMBL" id="MN741013">
    <property type="protein sequence ID" value="QHU22615.1"/>
    <property type="molecule type" value="Genomic_DNA"/>
</dbReference>
<feature type="region of interest" description="Disordered" evidence="1">
    <location>
        <begin position="154"/>
        <end position="193"/>
    </location>
</feature>
<reference evidence="2" key="1">
    <citation type="journal article" date="2020" name="Nature">
        <title>Giant virus diversity and host interactions through global metagenomics.</title>
        <authorList>
            <person name="Schulz F."/>
            <person name="Roux S."/>
            <person name="Paez-Espino D."/>
            <person name="Jungbluth S."/>
            <person name="Walsh D.A."/>
            <person name="Denef V.J."/>
            <person name="McMahon K.D."/>
            <person name="Konstantinidis K.T."/>
            <person name="Eloe-Fadrosh E.A."/>
            <person name="Kyrpides N.C."/>
            <person name="Woyke T."/>
        </authorList>
    </citation>
    <scope>NUCLEOTIDE SEQUENCE</scope>
    <source>
        <strain evidence="2">GVMAG-S-ERX555907-102</strain>
    </source>
</reference>
<protein>
    <submittedName>
        <fullName evidence="2">Uncharacterized protein</fullName>
    </submittedName>
</protein>
<organism evidence="2">
    <name type="scientific">viral metagenome</name>
    <dbReference type="NCBI Taxonomy" id="1070528"/>
    <lineage>
        <taxon>unclassified sequences</taxon>
        <taxon>metagenomes</taxon>
        <taxon>organismal metagenomes</taxon>
    </lineage>
</organism>
<evidence type="ECO:0000256" key="1">
    <source>
        <dbReference type="SAM" id="MobiDB-lite"/>
    </source>
</evidence>
<sequence>MENNFDEDSQVININAEDIEDNLNNILENSNTFKKNSNVNLIRCVIFYVDAKNVISFKKYEITLKDNVLPKSELVTLILENKKSHSKEFDLTGIYKFEINLKEDEIKSFCKSPESYSFMKQYKSIQDIKFSPGIELLNDANNVILFFTKKTKTPRRKTEQAQPNKTRKKVKFITPKPVSEDQHTNNKTSKNMT</sequence>
<accession>A0A6C0KXC1</accession>
<proteinExistence type="predicted"/>
<dbReference type="AlphaFoldDB" id="A0A6C0KXC1"/>
<name>A0A6C0KXC1_9ZZZZ</name>